<dbReference type="PANTHER" id="PTHR21666">
    <property type="entry name" value="PEPTIDASE-RELATED"/>
    <property type="match status" value="1"/>
</dbReference>
<dbReference type="InterPro" id="IPR050570">
    <property type="entry name" value="Cell_wall_metabolism_enzyme"/>
</dbReference>
<feature type="domain" description="M23ase beta-sheet core" evidence="1">
    <location>
        <begin position="22"/>
        <end position="98"/>
    </location>
</feature>
<dbReference type="PANTHER" id="PTHR21666:SF268">
    <property type="entry name" value="PEPTIDASE M23 DOMAIN-CONTAINING PROTEIN"/>
    <property type="match status" value="1"/>
</dbReference>
<dbReference type="SUPFAM" id="SSF51261">
    <property type="entry name" value="Duplicated hybrid motif"/>
    <property type="match status" value="1"/>
</dbReference>
<dbReference type="CDD" id="cd12797">
    <property type="entry name" value="M23_peptidase"/>
    <property type="match status" value="1"/>
</dbReference>
<dbReference type="InterPro" id="IPR011055">
    <property type="entry name" value="Dup_hybrid_motif"/>
</dbReference>
<sequence>MPRDPVGYVTLGKTSSPGKAPRSATLGIIWRIGSSDCRRRWVYVLGAGGWRYYYAHLNDVATTLREGQRVTTSTVLGTVGDSGAAETTPPHLHFAVFERYDANGPYRFPALNPLPWLRDRT</sequence>
<name>A0A318SF16_9DEIO</name>
<dbReference type="Proteomes" id="UP000248326">
    <property type="component" value="Unassembled WGS sequence"/>
</dbReference>
<dbReference type="InterPro" id="IPR016047">
    <property type="entry name" value="M23ase_b-sheet_dom"/>
</dbReference>
<dbReference type="EMBL" id="QJSX01000013">
    <property type="protein sequence ID" value="PYE51959.1"/>
    <property type="molecule type" value="Genomic_DNA"/>
</dbReference>
<dbReference type="Gene3D" id="2.70.70.10">
    <property type="entry name" value="Glucose Permease (Domain IIA)"/>
    <property type="match status" value="1"/>
</dbReference>
<accession>A0A318SF16</accession>
<organism evidence="2 3">
    <name type="scientific">Deinococcus yavapaiensis KR-236</name>
    <dbReference type="NCBI Taxonomy" id="694435"/>
    <lineage>
        <taxon>Bacteria</taxon>
        <taxon>Thermotogati</taxon>
        <taxon>Deinococcota</taxon>
        <taxon>Deinococci</taxon>
        <taxon>Deinococcales</taxon>
        <taxon>Deinococcaceae</taxon>
        <taxon>Deinococcus</taxon>
    </lineage>
</organism>
<dbReference type="Pfam" id="PF01551">
    <property type="entry name" value="Peptidase_M23"/>
    <property type="match status" value="1"/>
</dbReference>
<evidence type="ECO:0000259" key="1">
    <source>
        <dbReference type="Pfam" id="PF01551"/>
    </source>
</evidence>
<dbReference type="GO" id="GO:0004222">
    <property type="term" value="F:metalloendopeptidase activity"/>
    <property type="evidence" value="ECO:0007669"/>
    <property type="project" value="TreeGrafter"/>
</dbReference>
<dbReference type="AlphaFoldDB" id="A0A318SF16"/>
<evidence type="ECO:0000313" key="2">
    <source>
        <dbReference type="EMBL" id="PYE51959.1"/>
    </source>
</evidence>
<gene>
    <name evidence="2" type="ORF">DES52_1135</name>
</gene>
<protein>
    <submittedName>
        <fullName evidence="2">Peptidase M23-like protein</fullName>
    </submittedName>
</protein>
<comment type="caution">
    <text evidence="2">The sequence shown here is derived from an EMBL/GenBank/DDBJ whole genome shotgun (WGS) entry which is preliminary data.</text>
</comment>
<dbReference type="OrthoDB" id="9810477at2"/>
<proteinExistence type="predicted"/>
<keyword evidence="3" id="KW-1185">Reference proteome</keyword>
<evidence type="ECO:0000313" key="3">
    <source>
        <dbReference type="Proteomes" id="UP000248326"/>
    </source>
</evidence>
<reference evidence="2 3" key="1">
    <citation type="submission" date="2018-06" db="EMBL/GenBank/DDBJ databases">
        <title>Genomic Encyclopedia of Type Strains, Phase IV (KMG-IV): sequencing the most valuable type-strain genomes for metagenomic binning, comparative biology and taxonomic classification.</title>
        <authorList>
            <person name="Goeker M."/>
        </authorList>
    </citation>
    <scope>NUCLEOTIDE SEQUENCE [LARGE SCALE GENOMIC DNA]</scope>
    <source>
        <strain evidence="2 3">DSM 18048</strain>
    </source>
</reference>